<dbReference type="KEGG" id="bcg:BCG9842_0124"/>
<dbReference type="Proteomes" id="UP000006744">
    <property type="component" value="Plasmid pG9842_209"/>
</dbReference>
<proteinExistence type="predicted"/>
<feature type="compositionally biased region" description="Basic and acidic residues" evidence="1">
    <location>
        <begin position="1"/>
        <end position="12"/>
    </location>
</feature>
<evidence type="ECO:0000313" key="3">
    <source>
        <dbReference type="Proteomes" id="UP000006744"/>
    </source>
</evidence>
<sequence length="56" mass="6933">MYNGIREQKLDPYKPLPQEQTEQKQNEKDTPYMNETKRQQINELYNSRDEIENRMK</sequence>
<dbReference type="EMBL" id="CP001187">
    <property type="protein sequence ID" value="ACK98574.1"/>
    <property type="molecule type" value="Genomic_DNA"/>
</dbReference>
<dbReference type="AlphaFoldDB" id="B7IYR5"/>
<gene>
    <name evidence="2" type="ordered locus">BCG9842_0124</name>
</gene>
<evidence type="ECO:0000256" key="1">
    <source>
        <dbReference type="SAM" id="MobiDB-lite"/>
    </source>
</evidence>
<organism evidence="2 3">
    <name type="scientific">Bacillus cereus (strain G9842)</name>
    <dbReference type="NCBI Taxonomy" id="405531"/>
    <lineage>
        <taxon>Bacteria</taxon>
        <taxon>Bacillati</taxon>
        <taxon>Bacillota</taxon>
        <taxon>Bacilli</taxon>
        <taxon>Bacillales</taxon>
        <taxon>Bacillaceae</taxon>
        <taxon>Bacillus</taxon>
        <taxon>Bacillus cereus group</taxon>
    </lineage>
</organism>
<evidence type="ECO:0000313" key="2">
    <source>
        <dbReference type="EMBL" id="ACK98574.1"/>
    </source>
</evidence>
<protein>
    <submittedName>
        <fullName evidence="2">Uncharacterized protein</fullName>
    </submittedName>
</protein>
<dbReference type="HOGENOM" id="CLU_2749530_0_0_9"/>
<feature type="region of interest" description="Disordered" evidence="1">
    <location>
        <begin position="1"/>
        <end position="56"/>
    </location>
</feature>
<keyword evidence="2" id="KW-0614">Plasmid</keyword>
<feature type="compositionally biased region" description="Basic and acidic residues" evidence="1">
    <location>
        <begin position="21"/>
        <end position="56"/>
    </location>
</feature>
<name>B7IYR5_BACC2</name>
<reference evidence="2 3" key="1">
    <citation type="submission" date="2008-10" db="EMBL/GenBank/DDBJ databases">
        <title>Genome sequence of Bacillus cereus G9842.</title>
        <authorList>
            <person name="Dodson R.J."/>
            <person name="Durkin A.S."/>
            <person name="Rosovitz M.J."/>
            <person name="Rasko D.A."/>
            <person name="Hoffmaster A."/>
            <person name="Ravel J."/>
            <person name="Sutton G."/>
        </authorList>
    </citation>
    <scope>NUCLEOTIDE SEQUENCE [LARGE SCALE GENOMIC DNA]</scope>
    <source>
        <strain evidence="2 3">G9842</strain>
        <plasmid evidence="2 3">pG9842_209</plasmid>
    </source>
</reference>
<geneLocation type="plasmid" evidence="2 3">
    <name>pG9842_209</name>
</geneLocation>
<accession>B7IYR5</accession>